<evidence type="ECO:0000313" key="4">
    <source>
        <dbReference type="WBParaSite" id="ASIM_0002073201-mRNA-1"/>
    </source>
</evidence>
<protein>
    <submittedName>
        <fullName evidence="4">DUF1262 family protein</fullName>
    </submittedName>
</protein>
<organism evidence="4">
    <name type="scientific">Anisakis simplex</name>
    <name type="common">Herring worm</name>
    <dbReference type="NCBI Taxonomy" id="6269"/>
    <lineage>
        <taxon>Eukaryota</taxon>
        <taxon>Metazoa</taxon>
        <taxon>Ecdysozoa</taxon>
        <taxon>Nematoda</taxon>
        <taxon>Chromadorea</taxon>
        <taxon>Rhabditida</taxon>
        <taxon>Spirurina</taxon>
        <taxon>Ascaridomorpha</taxon>
        <taxon>Ascaridoidea</taxon>
        <taxon>Anisakidae</taxon>
        <taxon>Anisakis</taxon>
        <taxon>Anisakis simplex complex</taxon>
    </lineage>
</organism>
<evidence type="ECO:0000256" key="1">
    <source>
        <dbReference type="SAM" id="MobiDB-lite"/>
    </source>
</evidence>
<dbReference type="WBParaSite" id="ASIM_0002073201-mRNA-1">
    <property type="protein sequence ID" value="ASIM_0002073201-mRNA-1"/>
    <property type="gene ID" value="ASIM_0002073201"/>
</dbReference>
<reference evidence="4" key="1">
    <citation type="submission" date="2017-02" db="UniProtKB">
        <authorList>
            <consortium name="WormBaseParasite"/>
        </authorList>
    </citation>
    <scope>IDENTIFICATION</scope>
</reference>
<evidence type="ECO:0000313" key="3">
    <source>
        <dbReference type="Proteomes" id="UP000267096"/>
    </source>
</evidence>
<keyword evidence="3" id="KW-1185">Reference proteome</keyword>
<feature type="compositionally biased region" description="Basic and acidic residues" evidence="1">
    <location>
        <begin position="20"/>
        <end position="31"/>
    </location>
</feature>
<feature type="compositionally biased region" description="Low complexity" evidence="1">
    <location>
        <begin position="67"/>
        <end position="76"/>
    </location>
</feature>
<evidence type="ECO:0000313" key="2">
    <source>
        <dbReference type="EMBL" id="VDK74341.1"/>
    </source>
</evidence>
<dbReference type="AlphaFoldDB" id="A0A0M3KIB3"/>
<feature type="region of interest" description="Disordered" evidence="1">
    <location>
        <begin position="18"/>
        <end position="167"/>
    </location>
</feature>
<reference evidence="2 3" key="2">
    <citation type="submission" date="2018-11" db="EMBL/GenBank/DDBJ databases">
        <authorList>
            <consortium name="Pathogen Informatics"/>
        </authorList>
    </citation>
    <scope>NUCLEOTIDE SEQUENCE [LARGE SCALE GENOMIC DNA]</scope>
</reference>
<proteinExistence type="predicted"/>
<dbReference type="EMBL" id="UYRR01038721">
    <property type="protein sequence ID" value="VDK74341.1"/>
    <property type="molecule type" value="Genomic_DNA"/>
</dbReference>
<name>A0A0M3KIB3_ANISI</name>
<gene>
    <name evidence="2" type="ORF">ASIM_LOCUS20111</name>
</gene>
<accession>A0A0M3KIB3</accession>
<dbReference type="Proteomes" id="UP000267096">
    <property type="component" value="Unassembled WGS sequence"/>
</dbReference>
<sequence length="262" mass="29578">MSSSRSSFLELIGLKKKKKEREVCVKHRELPPARTSIKKRKRKISESDSIQSSGEQNQKIEKRQPPSSYSSKTSISIQHYDQQPMQHRPIEQHKKLSLLQTPKQYKPMRHSRTSPRCFDESDDDEDENRSVSRSRSPAKPKTPFLEPDGIPSKSMPSKRPTRAIVTDGTPHSWTVDCDEHCRGKITAFRGRSANCKIRGFEKPASGDQFVVARTNCIPVLFGTGGTLAAREFLTSTAPSIWLVPQKLHLRNAPFLVSIVADS</sequence>